<dbReference type="RefSeq" id="WP_184567999.1">
    <property type="nucleotide sequence ID" value="NZ_BAAARS010000024.1"/>
</dbReference>
<accession>A0A7W9TM25</accession>
<keyword evidence="3" id="KW-1185">Reference proteome</keyword>
<dbReference type="EMBL" id="JACHGV010000024">
    <property type="protein sequence ID" value="MBB6081872.1"/>
    <property type="molecule type" value="Genomic_DNA"/>
</dbReference>
<reference evidence="2 3" key="1">
    <citation type="submission" date="2020-08" db="EMBL/GenBank/DDBJ databases">
        <title>Genomic Encyclopedia of Type Strains, Phase IV (KMG-IV): sequencing the most valuable type-strain genomes for metagenomic binning, comparative biology and taxonomic classification.</title>
        <authorList>
            <person name="Goeker M."/>
        </authorList>
    </citation>
    <scope>NUCLEOTIDE SEQUENCE [LARGE SCALE GENOMIC DNA]</scope>
    <source>
        <strain evidence="2 3">DSM 43350</strain>
    </source>
</reference>
<protein>
    <submittedName>
        <fullName evidence="2">Uncharacterized protein</fullName>
    </submittedName>
</protein>
<feature type="compositionally biased region" description="Basic and acidic residues" evidence="1">
    <location>
        <begin position="221"/>
        <end position="242"/>
    </location>
</feature>
<evidence type="ECO:0000256" key="1">
    <source>
        <dbReference type="SAM" id="MobiDB-lite"/>
    </source>
</evidence>
<dbReference type="Gene3D" id="1.20.1260.10">
    <property type="match status" value="1"/>
</dbReference>
<feature type="region of interest" description="Disordered" evidence="1">
    <location>
        <begin position="174"/>
        <end position="242"/>
    </location>
</feature>
<name>A0A7W9TM25_9ACTN</name>
<gene>
    <name evidence="2" type="ORF">HNR57_007835</name>
</gene>
<dbReference type="Proteomes" id="UP000591537">
    <property type="component" value="Unassembled WGS sequence"/>
</dbReference>
<feature type="compositionally biased region" description="Polar residues" evidence="1">
    <location>
        <begin position="188"/>
        <end position="201"/>
    </location>
</feature>
<evidence type="ECO:0000313" key="2">
    <source>
        <dbReference type="EMBL" id="MBB6081872.1"/>
    </source>
</evidence>
<sequence>MTAVTTDALVPALEDARDAHTAIIDRFRADIAVHATGPRREVLERHIDDTYDCVARIDGHMRELRPGRPLRDTADRVRLTARATVRMAGLLLEIGAAITTAILHRRNGPSPRQLVRHTENEYSITARALAACRAGESIAEQAHDQVAADLLATLRRQDEELLATLEDRLAQQARATAVAGSGHGTQSGDGSTPDAATSTVRSAVKRVRKAAEGGARQATRTAKDTLRQKPEEDDDAVTREEEPPILGYEHFRVTDIVQRLPTLSQAQLSALDGYERAHAGRPEILNAIERLRGSEPWPGYDAMIPDQITARLQTAAPAEARQVLDYERRHRQRRTLIAIAKKRSVA</sequence>
<evidence type="ECO:0000313" key="3">
    <source>
        <dbReference type="Proteomes" id="UP000591537"/>
    </source>
</evidence>
<dbReference type="InterPro" id="IPR012347">
    <property type="entry name" value="Ferritin-like"/>
</dbReference>
<comment type="caution">
    <text evidence="2">The sequence shown here is derived from an EMBL/GenBank/DDBJ whole genome shotgun (WGS) entry which is preliminary data.</text>
</comment>
<proteinExistence type="predicted"/>
<dbReference type="AlphaFoldDB" id="A0A7W9TM25"/>
<organism evidence="2 3">
    <name type="scientific">Streptomyces paradoxus</name>
    <dbReference type="NCBI Taxonomy" id="66375"/>
    <lineage>
        <taxon>Bacteria</taxon>
        <taxon>Bacillati</taxon>
        <taxon>Actinomycetota</taxon>
        <taxon>Actinomycetes</taxon>
        <taxon>Kitasatosporales</taxon>
        <taxon>Streptomycetaceae</taxon>
        <taxon>Streptomyces</taxon>
    </lineage>
</organism>